<organism evidence="2 3">
    <name type="scientific">Chrysochromulina tobinii</name>
    <dbReference type="NCBI Taxonomy" id="1460289"/>
    <lineage>
        <taxon>Eukaryota</taxon>
        <taxon>Haptista</taxon>
        <taxon>Haptophyta</taxon>
        <taxon>Prymnesiophyceae</taxon>
        <taxon>Prymnesiales</taxon>
        <taxon>Chrysochromulinaceae</taxon>
        <taxon>Chrysochromulina</taxon>
    </lineage>
</organism>
<sequence>MKAELAKFQARPPNKKRVHAGGEQEVSDTDEKKAPKKKVKAKKGDTAVEDDARETRSAKKLKAELAQMVEMIDNFIVPTRAEECKPSEAAFLTMIKVETVAKFCAALYDPALQYAHRHLGGDAGVYGAVPPAWAPPPCTGCSACIFGCLELTEQQAALLRRVAYS</sequence>
<comment type="caution">
    <text evidence="2">The sequence shown here is derived from an EMBL/GenBank/DDBJ whole genome shotgun (WGS) entry which is preliminary data.</text>
</comment>
<feature type="region of interest" description="Disordered" evidence="1">
    <location>
        <begin position="1"/>
        <end position="57"/>
    </location>
</feature>
<gene>
    <name evidence="2" type="ORF">Ctob_015630</name>
</gene>
<evidence type="ECO:0000313" key="3">
    <source>
        <dbReference type="Proteomes" id="UP000037460"/>
    </source>
</evidence>
<name>A0A0M0LSB8_9EUKA</name>
<evidence type="ECO:0000313" key="2">
    <source>
        <dbReference type="EMBL" id="KOO53802.1"/>
    </source>
</evidence>
<dbReference type="AlphaFoldDB" id="A0A0M0LSB8"/>
<dbReference type="Proteomes" id="UP000037460">
    <property type="component" value="Unassembled WGS sequence"/>
</dbReference>
<reference evidence="3" key="1">
    <citation type="journal article" date="2015" name="PLoS Genet.">
        <title>Genome Sequence and Transcriptome Analyses of Chrysochromulina tobin: Metabolic Tools for Enhanced Algal Fitness in the Prominent Order Prymnesiales (Haptophyceae).</title>
        <authorList>
            <person name="Hovde B.T."/>
            <person name="Deodato C.R."/>
            <person name="Hunsperger H.M."/>
            <person name="Ryken S.A."/>
            <person name="Yost W."/>
            <person name="Jha R.K."/>
            <person name="Patterson J."/>
            <person name="Monnat R.J. Jr."/>
            <person name="Barlow S.B."/>
            <person name="Starkenburg S.R."/>
            <person name="Cattolico R.A."/>
        </authorList>
    </citation>
    <scope>NUCLEOTIDE SEQUENCE</scope>
    <source>
        <strain evidence="3">CCMP291</strain>
    </source>
</reference>
<accession>A0A0M0LSB8</accession>
<evidence type="ECO:0000256" key="1">
    <source>
        <dbReference type="SAM" id="MobiDB-lite"/>
    </source>
</evidence>
<proteinExistence type="predicted"/>
<dbReference type="EMBL" id="JWZX01000059">
    <property type="protein sequence ID" value="KOO53802.1"/>
    <property type="molecule type" value="Genomic_DNA"/>
</dbReference>
<protein>
    <submittedName>
        <fullName evidence="2">Uncharacterized protein</fullName>
    </submittedName>
</protein>
<keyword evidence="3" id="KW-1185">Reference proteome</keyword>